<dbReference type="Pfam" id="PF01344">
    <property type="entry name" value="Kelch_1"/>
    <property type="match status" value="3"/>
</dbReference>
<keyword evidence="4" id="KW-1185">Reference proteome</keyword>
<reference evidence="5" key="1">
    <citation type="submission" date="2025-08" db="UniProtKB">
        <authorList>
            <consortium name="RefSeq"/>
        </authorList>
    </citation>
    <scope>IDENTIFICATION</scope>
</reference>
<dbReference type="GeneID" id="110973226"/>
<dbReference type="GO" id="GO:0016567">
    <property type="term" value="P:protein ubiquitination"/>
    <property type="evidence" value="ECO:0007669"/>
    <property type="project" value="UniProtKB-UniPathway"/>
</dbReference>
<feature type="domain" description="BTB" evidence="3">
    <location>
        <begin position="145"/>
        <end position="212"/>
    </location>
</feature>
<dbReference type="SUPFAM" id="SSF117281">
    <property type="entry name" value="Kelch motif"/>
    <property type="match status" value="1"/>
</dbReference>
<dbReference type="Pfam" id="PF24681">
    <property type="entry name" value="Kelch_KLHDC2_KLHL20_DRC7"/>
    <property type="match status" value="1"/>
</dbReference>
<dbReference type="FunFam" id="1.25.40.420:FF:000001">
    <property type="entry name" value="Kelch-like family member 12"/>
    <property type="match status" value="1"/>
</dbReference>
<evidence type="ECO:0000313" key="4">
    <source>
        <dbReference type="Proteomes" id="UP000694845"/>
    </source>
</evidence>
<dbReference type="PANTHER" id="PTHR24412">
    <property type="entry name" value="KELCH PROTEIN"/>
    <property type="match status" value="1"/>
</dbReference>
<dbReference type="InterPro" id="IPR017096">
    <property type="entry name" value="BTB-kelch_protein"/>
</dbReference>
<dbReference type="FunFam" id="3.30.710.10:FF:000001">
    <property type="entry name" value="Kelch-like family member 20"/>
    <property type="match status" value="1"/>
</dbReference>
<organism evidence="4 5">
    <name type="scientific">Acanthaster planci</name>
    <name type="common">Crown-of-thorns starfish</name>
    <dbReference type="NCBI Taxonomy" id="133434"/>
    <lineage>
        <taxon>Eukaryota</taxon>
        <taxon>Metazoa</taxon>
        <taxon>Echinodermata</taxon>
        <taxon>Eleutherozoa</taxon>
        <taxon>Asterozoa</taxon>
        <taxon>Asteroidea</taxon>
        <taxon>Valvatacea</taxon>
        <taxon>Valvatida</taxon>
        <taxon>Acanthasteridae</taxon>
        <taxon>Acanthaster</taxon>
    </lineage>
</organism>
<dbReference type="SMART" id="SM00225">
    <property type="entry name" value="BTB"/>
    <property type="match status" value="1"/>
</dbReference>
<sequence length="699" mass="77830">MLSCRLSAAEYQLRSCRWISFAEHTHWQSMNEQQSPCNLLDFRRRTRQVLIMGGGDLECQPLLPLLPNHGKGNRPNSTIIIEISGTTTTSTNNNNSVPEKSSHATMGDKIPEFQEPITSLTFECHTHWQDSFLVLRELYERRALCDVTLEVGTAQLRCHRLVLACGSPYFRAMLTSEMRESREEVISIHDIDETSVEALVAFLYTSTILLTVDNVQKLLRAASLLQIETVAKACCDFMASHLHPSNCLGVRSFAELHGQNELLRAADLYTYDHFREVVSSEEFPSISPAHLYDIIASPDIRIENETQVYQAVMKWVRCDLPNRVRDLPRLISAVRLPMVPLSFLMEVVESEELIKKCHGCRDFVDEAKNYHLSVKALPLSPKRIFRSERSQPRKSTAGVLFVVGGRGASGDPFKSIECYDLRSNRWFHVAELNYKRRHVGVVSSGGKVYAAGGHDGRDHLNSMEVFDPRTNKWTLLSPMKTKRRGLAVTQLGGPLYAIGGLDDNTCFSEVERYDIASDTWSYAASMTMARGGVAVATLNDHIYAVGGNDGSTTLNTCERYDPHLNKWTMVASMQTRRAGGGVLALNGYLYVIGGFDDSSPLNSVERYDPRTKCWSSVKPMSECRGGVGVSVISGKIYAIGGHNGSSYLMSGECYDPDTDKWTAIKDISTCRAGAGVVICHCLVQSLKDIGKNSRVHSCV</sequence>
<keyword evidence="1" id="KW-0880">Kelch repeat</keyword>
<dbReference type="PANTHER" id="PTHR24412:SF480">
    <property type="entry name" value="KELCH-LIKE PROTEIN 8"/>
    <property type="match status" value="1"/>
</dbReference>
<dbReference type="CDD" id="cd18238">
    <property type="entry name" value="BTB_POZ_KLHL8"/>
    <property type="match status" value="1"/>
</dbReference>
<dbReference type="SMART" id="SM00875">
    <property type="entry name" value="BACK"/>
    <property type="match status" value="1"/>
</dbReference>
<dbReference type="Gene3D" id="1.25.40.420">
    <property type="match status" value="1"/>
</dbReference>
<dbReference type="Gene3D" id="3.30.710.10">
    <property type="entry name" value="Potassium Channel Kv1.1, Chain A"/>
    <property type="match status" value="1"/>
</dbReference>
<dbReference type="SUPFAM" id="SSF54695">
    <property type="entry name" value="POZ domain"/>
    <property type="match status" value="1"/>
</dbReference>
<dbReference type="Pfam" id="PF07707">
    <property type="entry name" value="BACK"/>
    <property type="match status" value="1"/>
</dbReference>
<name>A0A8B7XFN4_ACAPL</name>
<gene>
    <name evidence="5" type="primary">LOC110973226</name>
</gene>
<dbReference type="SMART" id="SM00612">
    <property type="entry name" value="Kelch"/>
    <property type="match status" value="6"/>
</dbReference>
<dbReference type="KEGG" id="aplc:110973226"/>
<dbReference type="PIRSF" id="PIRSF037037">
    <property type="entry name" value="Kelch-like_protein_gigaxonin"/>
    <property type="match status" value="1"/>
</dbReference>
<proteinExistence type="predicted"/>
<keyword evidence="2" id="KW-0677">Repeat</keyword>
<protein>
    <submittedName>
        <fullName evidence="5">Kelch-like protein 8 isoform X1</fullName>
    </submittedName>
</protein>
<evidence type="ECO:0000313" key="5">
    <source>
        <dbReference type="RefSeq" id="XP_022079573.1"/>
    </source>
</evidence>
<dbReference type="InterPro" id="IPR000210">
    <property type="entry name" value="BTB/POZ_dom"/>
</dbReference>
<dbReference type="PROSITE" id="PS50097">
    <property type="entry name" value="BTB"/>
    <property type="match status" value="1"/>
</dbReference>
<dbReference type="AlphaFoldDB" id="A0A8B7XFN4"/>
<dbReference type="InterPro" id="IPR011705">
    <property type="entry name" value="BACK"/>
</dbReference>
<dbReference type="InterPro" id="IPR015915">
    <property type="entry name" value="Kelch-typ_b-propeller"/>
</dbReference>
<dbReference type="InterPro" id="IPR006652">
    <property type="entry name" value="Kelch_1"/>
</dbReference>
<dbReference type="RefSeq" id="XP_022079573.1">
    <property type="nucleotide sequence ID" value="XM_022223881.1"/>
</dbReference>
<evidence type="ECO:0000256" key="2">
    <source>
        <dbReference type="ARBA" id="ARBA00022737"/>
    </source>
</evidence>
<accession>A0A8B7XFN4</accession>
<dbReference type="CTD" id="57563"/>
<dbReference type="Proteomes" id="UP000694845">
    <property type="component" value="Unplaced"/>
</dbReference>
<dbReference type="Gene3D" id="2.120.10.80">
    <property type="entry name" value="Kelch-type beta propeller"/>
    <property type="match status" value="2"/>
</dbReference>
<evidence type="ECO:0000259" key="3">
    <source>
        <dbReference type="PROSITE" id="PS50097"/>
    </source>
</evidence>
<evidence type="ECO:0000256" key="1">
    <source>
        <dbReference type="ARBA" id="ARBA00022441"/>
    </source>
</evidence>
<dbReference type="InterPro" id="IPR011333">
    <property type="entry name" value="SKP1/BTB/POZ_sf"/>
</dbReference>
<dbReference type="Pfam" id="PF00651">
    <property type="entry name" value="BTB"/>
    <property type="match status" value="1"/>
</dbReference>
<dbReference type="UniPathway" id="UPA00143"/>
<dbReference type="OrthoDB" id="45365at2759"/>